<dbReference type="InterPro" id="IPR002347">
    <property type="entry name" value="SDR_fam"/>
</dbReference>
<dbReference type="PRINTS" id="PR00081">
    <property type="entry name" value="GDHRDH"/>
</dbReference>
<proteinExistence type="inferred from homology"/>
<organism evidence="2 3">
    <name type="scientific">Candidula unifasciata</name>
    <dbReference type="NCBI Taxonomy" id="100452"/>
    <lineage>
        <taxon>Eukaryota</taxon>
        <taxon>Metazoa</taxon>
        <taxon>Spiralia</taxon>
        <taxon>Lophotrochozoa</taxon>
        <taxon>Mollusca</taxon>
        <taxon>Gastropoda</taxon>
        <taxon>Heterobranchia</taxon>
        <taxon>Euthyneura</taxon>
        <taxon>Panpulmonata</taxon>
        <taxon>Eupulmonata</taxon>
        <taxon>Stylommatophora</taxon>
        <taxon>Helicina</taxon>
        <taxon>Helicoidea</taxon>
        <taxon>Geomitridae</taxon>
        <taxon>Candidula</taxon>
    </lineage>
</organism>
<dbReference type="FunFam" id="3.40.50.720:FF:000084">
    <property type="entry name" value="Short-chain dehydrogenase reductase"/>
    <property type="match status" value="1"/>
</dbReference>
<dbReference type="OrthoDB" id="47007at2759"/>
<dbReference type="AlphaFoldDB" id="A0A8S3ZTN4"/>
<dbReference type="EMBL" id="CAJHNH020005727">
    <property type="protein sequence ID" value="CAG5132887.1"/>
    <property type="molecule type" value="Genomic_DNA"/>
</dbReference>
<dbReference type="Proteomes" id="UP000678393">
    <property type="component" value="Unassembled WGS sequence"/>
</dbReference>
<evidence type="ECO:0000313" key="3">
    <source>
        <dbReference type="Proteomes" id="UP000678393"/>
    </source>
</evidence>
<accession>A0A8S3ZTN4</accession>
<protein>
    <submittedName>
        <fullName evidence="2">Uncharacterized protein</fullName>
    </submittedName>
</protein>
<gene>
    <name evidence="2" type="ORF">CUNI_LOCUS18445</name>
</gene>
<dbReference type="PANTHER" id="PTHR43975">
    <property type="entry name" value="ZGC:101858"/>
    <property type="match status" value="1"/>
</dbReference>
<evidence type="ECO:0000256" key="1">
    <source>
        <dbReference type="RuleBase" id="RU000363"/>
    </source>
</evidence>
<sequence>MDSQFKDKVAIVTGSSSGIGEAIAVMFASRGAMVTLCGRNLERLTTVFETVVEIGGGHKDRFLIVQGDINDNDVRTQIISKTINAFGRLDILVANAGVSTIGQQISTATDEDYNIIMDTNLKSVFFLIQQAIPHLEKTRGNIVNISSVTTYTVQPELIIYSLAKIGLDHLSRILAAELGPKGQEAGAFNSQTVLGELRQQAWKTRTGTVVDVAELVSFLASEAASLITGQSIKLDGGKSLGRPSE</sequence>
<name>A0A8S3ZTN4_9EUPU</name>
<evidence type="ECO:0000313" key="2">
    <source>
        <dbReference type="EMBL" id="CAG5132887.1"/>
    </source>
</evidence>
<dbReference type="InterPro" id="IPR036291">
    <property type="entry name" value="NAD(P)-bd_dom_sf"/>
</dbReference>
<dbReference type="PRINTS" id="PR00080">
    <property type="entry name" value="SDRFAMILY"/>
</dbReference>
<comment type="caution">
    <text evidence="2">The sequence shown here is derived from an EMBL/GenBank/DDBJ whole genome shotgun (WGS) entry which is preliminary data.</text>
</comment>
<dbReference type="Pfam" id="PF00106">
    <property type="entry name" value="adh_short"/>
    <property type="match status" value="1"/>
</dbReference>
<keyword evidence="3" id="KW-1185">Reference proteome</keyword>
<dbReference type="SUPFAM" id="SSF51735">
    <property type="entry name" value="NAD(P)-binding Rossmann-fold domains"/>
    <property type="match status" value="1"/>
</dbReference>
<comment type="similarity">
    <text evidence="1">Belongs to the short-chain dehydrogenases/reductases (SDR) family.</text>
</comment>
<reference evidence="2" key="1">
    <citation type="submission" date="2021-04" db="EMBL/GenBank/DDBJ databases">
        <authorList>
            <consortium name="Molecular Ecology Group"/>
        </authorList>
    </citation>
    <scope>NUCLEOTIDE SEQUENCE</scope>
</reference>
<dbReference type="PANTHER" id="PTHR43975:SF2">
    <property type="entry name" value="EG:BACR7A4.14 PROTEIN-RELATED"/>
    <property type="match status" value="1"/>
</dbReference>
<dbReference type="Gene3D" id="3.40.50.720">
    <property type="entry name" value="NAD(P)-binding Rossmann-like Domain"/>
    <property type="match status" value="1"/>
</dbReference>